<gene>
    <name evidence="1" type="ORF">ENR15_05830</name>
</gene>
<comment type="caution">
    <text evidence="1">The sequence shown here is derived from an EMBL/GenBank/DDBJ whole genome shotgun (WGS) entry which is preliminary data.</text>
</comment>
<evidence type="ECO:0000313" key="1">
    <source>
        <dbReference type="EMBL" id="HGG00179.1"/>
    </source>
</evidence>
<protein>
    <submittedName>
        <fullName evidence="1">Uncharacterized protein</fullName>
    </submittedName>
</protein>
<sequence length="69" mass="7822">MDAIQKLAIENIKNLSVEEFLSLLRQKETLVVQFSPGEVLTIRATVELAPLPKLDGYIPQGWKDAIYHE</sequence>
<name>A0A7C3VG40_9CYAN</name>
<dbReference type="AlphaFoldDB" id="A0A7C3VG40"/>
<organism evidence="1">
    <name type="scientific">Planktothricoides sp. SpSt-374</name>
    <dbReference type="NCBI Taxonomy" id="2282167"/>
    <lineage>
        <taxon>Bacteria</taxon>
        <taxon>Bacillati</taxon>
        <taxon>Cyanobacteriota</taxon>
        <taxon>Cyanophyceae</taxon>
        <taxon>Oscillatoriophycideae</taxon>
        <taxon>Oscillatoriales</taxon>
        <taxon>Oscillatoriaceae</taxon>
        <taxon>Planktothricoides</taxon>
    </lineage>
</organism>
<dbReference type="EMBL" id="DSPX01000056">
    <property type="protein sequence ID" value="HGG00179.1"/>
    <property type="molecule type" value="Genomic_DNA"/>
</dbReference>
<proteinExistence type="predicted"/>
<reference evidence="1" key="1">
    <citation type="journal article" date="2020" name="mSystems">
        <title>Genome- and Community-Level Interaction Insights into Carbon Utilization and Element Cycling Functions of Hydrothermarchaeota in Hydrothermal Sediment.</title>
        <authorList>
            <person name="Zhou Z."/>
            <person name="Liu Y."/>
            <person name="Xu W."/>
            <person name="Pan J."/>
            <person name="Luo Z.H."/>
            <person name="Li M."/>
        </authorList>
    </citation>
    <scope>NUCLEOTIDE SEQUENCE [LARGE SCALE GENOMIC DNA]</scope>
    <source>
        <strain evidence="1">SpSt-374</strain>
    </source>
</reference>
<accession>A0A7C3VG40</accession>